<dbReference type="PANTHER" id="PTHR34388:SF1">
    <property type="entry name" value="DNA POLYMERASE III SUBUNIT DELTA"/>
    <property type="match status" value="1"/>
</dbReference>
<keyword evidence="2" id="KW-0808">Transferase</keyword>
<dbReference type="EMBL" id="LCRD01000007">
    <property type="protein sequence ID" value="KKW30610.1"/>
    <property type="molecule type" value="Genomic_DNA"/>
</dbReference>
<dbReference type="Pfam" id="PF21694">
    <property type="entry name" value="DNA_pol3_delta_C"/>
    <property type="match status" value="1"/>
</dbReference>
<dbReference type="Gene3D" id="1.10.8.60">
    <property type="match status" value="1"/>
</dbReference>
<dbReference type="Gene3D" id="1.20.272.10">
    <property type="match status" value="1"/>
</dbReference>
<evidence type="ECO:0000259" key="8">
    <source>
        <dbReference type="Pfam" id="PF21694"/>
    </source>
</evidence>
<evidence type="ECO:0000256" key="5">
    <source>
        <dbReference type="ARBA" id="ARBA00022932"/>
    </source>
</evidence>
<dbReference type="InterPro" id="IPR008921">
    <property type="entry name" value="DNA_pol3_clamp-load_cplx_C"/>
</dbReference>
<dbReference type="EC" id="2.7.7.7" evidence="1"/>
<evidence type="ECO:0000256" key="6">
    <source>
        <dbReference type="ARBA" id="ARBA00034754"/>
    </source>
</evidence>
<dbReference type="InterPro" id="IPR027417">
    <property type="entry name" value="P-loop_NTPase"/>
</dbReference>
<organism evidence="9 10">
    <name type="scientific">Candidatus Uhrbacteria bacterium GW2011_GWD2_52_7</name>
    <dbReference type="NCBI Taxonomy" id="1618989"/>
    <lineage>
        <taxon>Bacteria</taxon>
        <taxon>Candidatus Uhriibacteriota</taxon>
    </lineage>
</organism>
<evidence type="ECO:0000256" key="7">
    <source>
        <dbReference type="ARBA" id="ARBA00049244"/>
    </source>
</evidence>
<dbReference type="GO" id="GO:0006261">
    <property type="term" value="P:DNA-templated DNA replication"/>
    <property type="evidence" value="ECO:0007669"/>
    <property type="project" value="TreeGrafter"/>
</dbReference>
<evidence type="ECO:0000256" key="2">
    <source>
        <dbReference type="ARBA" id="ARBA00022679"/>
    </source>
</evidence>
<dbReference type="Proteomes" id="UP000034846">
    <property type="component" value="Unassembled WGS sequence"/>
</dbReference>
<accession>A0A0G1XI93</accession>
<protein>
    <recommendedName>
        <fullName evidence="1">DNA-directed DNA polymerase</fullName>
        <ecNumber evidence="1">2.7.7.7</ecNumber>
    </recommendedName>
</protein>
<dbReference type="GO" id="GO:0003887">
    <property type="term" value="F:DNA-directed DNA polymerase activity"/>
    <property type="evidence" value="ECO:0007669"/>
    <property type="project" value="UniProtKB-KW"/>
</dbReference>
<dbReference type="InterPro" id="IPR048466">
    <property type="entry name" value="DNA_pol3_delta-like_C"/>
</dbReference>
<dbReference type="PANTHER" id="PTHR34388">
    <property type="entry name" value="DNA POLYMERASE III SUBUNIT DELTA"/>
    <property type="match status" value="1"/>
</dbReference>
<gene>
    <name evidence="9" type="ORF">UY72_C0007G0007</name>
</gene>
<dbReference type="Gene3D" id="3.40.50.300">
    <property type="entry name" value="P-loop containing nucleotide triphosphate hydrolases"/>
    <property type="match status" value="1"/>
</dbReference>
<proteinExistence type="inferred from homology"/>
<keyword evidence="5" id="KW-0239">DNA-directed DNA polymerase</keyword>
<evidence type="ECO:0000256" key="1">
    <source>
        <dbReference type="ARBA" id="ARBA00012417"/>
    </source>
</evidence>
<dbReference type="NCBIfam" id="TIGR01128">
    <property type="entry name" value="holA"/>
    <property type="match status" value="1"/>
</dbReference>
<keyword evidence="4" id="KW-0235">DNA replication</keyword>
<comment type="caution">
    <text evidence="9">The sequence shown here is derived from an EMBL/GenBank/DDBJ whole genome shotgun (WGS) entry which is preliminary data.</text>
</comment>
<evidence type="ECO:0000256" key="4">
    <source>
        <dbReference type="ARBA" id="ARBA00022705"/>
    </source>
</evidence>
<dbReference type="InterPro" id="IPR005790">
    <property type="entry name" value="DNA_polIII_delta"/>
</dbReference>
<dbReference type="SUPFAM" id="SSF52540">
    <property type="entry name" value="P-loop containing nucleoside triphosphate hydrolases"/>
    <property type="match status" value="1"/>
</dbReference>
<evidence type="ECO:0000256" key="3">
    <source>
        <dbReference type="ARBA" id="ARBA00022695"/>
    </source>
</evidence>
<comment type="similarity">
    <text evidence="6">Belongs to the DNA polymerase HolA subunit family.</text>
</comment>
<feature type="domain" description="DNA polymerase III delta subunit-like C-terminal" evidence="8">
    <location>
        <begin position="201"/>
        <end position="305"/>
    </location>
</feature>
<name>A0A0G1XI93_9BACT</name>
<evidence type="ECO:0000313" key="9">
    <source>
        <dbReference type="EMBL" id="KKW30610.1"/>
    </source>
</evidence>
<dbReference type="AlphaFoldDB" id="A0A0G1XI93"/>
<dbReference type="GO" id="GO:0009360">
    <property type="term" value="C:DNA polymerase III complex"/>
    <property type="evidence" value="ECO:0007669"/>
    <property type="project" value="TreeGrafter"/>
</dbReference>
<evidence type="ECO:0000313" key="10">
    <source>
        <dbReference type="Proteomes" id="UP000034846"/>
    </source>
</evidence>
<sequence>MLILIYGADSFRVRERVAEMRQKFLEKFDPTGMNLSDVVVRVAADANIGEIGQQIRSAPFLALKRMVIVGGLLSIVKKADVDPWRVLLGTLPDDVIVILHETVPSEKVKKLPLFLALDDARDAHSYVLDPLVGAPLRGWLLESAQRLHANLPSACAEYLIARTGGDAWQLHAELMKLASFARGESITREMIDLLCGASYSEDVFGLLDALASDPRSALERLSRERKAGADEFPLFGMLVRQIRLLLAYRLYIDRTGSSQGVTQALGIHSFVAQKLGKQAEKFTAAALLESHARAQQLDRAMKRGLSAGLAVDRLVVDALKRPGLTDR</sequence>
<reference evidence="9 10" key="1">
    <citation type="journal article" date="2015" name="Nature">
        <title>rRNA introns, odd ribosomes, and small enigmatic genomes across a large radiation of phyla.</title>
        <authorList>
            <person name="Brown C.T."/>
            <person name="Hug L.A."/>
            <person name="Thomas B.C."/>
            <person name="Sharon I."/>
            <person name="Castelle C.J."/>
            <person name="Singh A."/>
            <person name="Wilkins M.J."/>
            <person name="Williams K.H."/>
            <person name="Banfield J.F."/>
        </authorList>
    </citation>
    <scope>NUCLEOTIDE SEQUENCE [LARGE SCALE GENOMIC DNA]</scope>
</reference>
<comment type="catalytic activity">
    <reaction evidence="7">
        <text>DNA(n) + a 2'-deoxyribonucleoside 5'-triphosphate = DNA(n+1) + diphosphate</text>
        <dbReference type="Rhea" id="RHEA:22508"/>
        <dbReference type="Rhea" id="RHEA-COMP:17339"/>
        <dbReference type="Rhea" id="RHEA-COMP:17340"/>
        <dbReference type="ChEBI" id="CHEBI:33019"/>
        <dbReference type="ChEBI" id="CHEBI:61560"/>
        <dbReference type="ChEBI" id="CHEBI:173112"/>
        <dbReference type="EC" id="2.7.7.7"/>
    </reaction>
</comment>
<dbReference type="GO" id="GO:0003677">
    <property type="term" value="F:DNA binding"/>
    <property type="evidence" value="ECO:0007669"/>
    <property type="project" value="InterPro"/>
</dbReference>
<dbReference type="SUPFAM" id="SSF48019">
    <property type="entry name" value="post-AAA+ oligomerization domain-like"/>
    <property type="match status" value="1"/>
</dbReference>
<keyword evidence="3" id="KW-0548">Nucleotidyltransferase</keyword>